<keyword evidence="3" id="KW-1185">Reference proteome</keyword>
<proteinExistence type="predicted"/>
<accession>A0A323V296</accession>
<dbReference type="Pfam" id="PF15570">
    <property type="entry name" value="Imm43"/>
    <property type="match status" value="1"/>
</dbReference>
<reference evidence="2 3" key="1">
    <citation type="submission" date="2018-06" db="EMBL/GenBank/DDBJ databases">
        <title>Azoarcus communis strain SWub3 genome.</title>
        <authorList>
            <person name="Zorraquino Salvo V."/>
            <person name="Toubiana D."/>
            <person name="Blumwald E."/>
        </authorList>
    </citation>
    <scope>NUCLEOTIDE SEQUENCE [LARGE SCALE GENOMIC DNA]</scope>
    <source>
        <strain evidence="2 3">SWub3</strain>
    </source>
</reference>
<dbReference type="EMBL" id="QKOE01000056">
    <property type="protein sequence ID" value="PZA14248.1"/>
    <property type="molecule type" value="Genomic_DNA"/>
</dbReference>
<dbReference type="Proteomes" id="UP000248259">
    <property type="component" value="Unassembled WGS sequence"/>
</dbReference>
<dbReference type="RefSeq" id="WP_110530374.1">
    <property type="nucleotide sequence ID" value="NZ_QKOE01000056.1"/>
</dbReference>
<dbReference type="InterPro" id="IPR029079">
    <property type="entry name" value="Imm43"/>
</dbReference>
<organism evidence="2 3">
    <name type="scientific">Parazoarcus communis SWub3 = DSM 12120</name>
    <dbReference type="NCBI Taxonomy" id="1121029"/>
    <lineage>
        <taxon>Bacteria</taxon>
        <taxon>Pseudomonadati</taxon>
        <taxon>Pseudomonadota</taxon>
        <taxon>Betaproteobacteria</taxon>
        <taxon>Rhodocyclales</taxon>
        <taxon>Zoogloeaceae</taxon>
        <taxon>Parazoarcus</taxon>
    </lineage>
</organism>
<evidence type="ECO:0000259" key="1">
    <source>
        <dbReference type="Pfam" id="PF15570"/>
    </source>
</evidence>
<dbReference type="AlphaFoldDB" id="A0A323V296"/>
<dbReference type="OrthoDB" id="9012665at2"/>
<feature type="domain" description="Immunity protein 43" evidence="1">
    <location>
        <begin position="50"/>
        <end position="196"/>
    </location>
</feature>
<evidence type="ECO:0000313" key="2">
    <source>
        <dbReference type="EMBL" id="PZA14248.1"/>
    </source>
</evidence>
<name>A0A323V296_9RHOO</name>
<gene>
    <name evidence="2" type="ORF">DNK49_22890</name>
</gene>
<evidence type="ECO:0000313" key="3">
    <source>
        <dbReference type="Proteomes" id="UP000248259"/>
    </source>
</evidence>
<sequence>MQLFVISYKAGAKGCPVLLKGVLNHDWTWDEFDPDPDKFNITLNYEYRSKNPLIDFDFWNDFRIGSDAFCELCDSFGTYVRRVPLKIIQSNGKPTVKKYNYLLWRDWLSIIDTEKSDYEISRDPRTGEIEYDKYFSEIPFYEEITRFIPNLDKIGKKSVFKCVDIHCEVVCTETFRDACIERGFLGLDFIPIEEFKMIPPWKR</sequence>
<protein>
    <recommendedName>
        <fullName evidence="1">Immunity protein 43 domain-containing protein</fullName>
    </recommendedName>
</protein>
<comment type="caution">
    <text evidence="2">The sequence shown here is derived from an EMBL/GenBank/DDBJ whole genome shotgun (WGS) entry which is preliminary data.</text>
</comment>